<dbReference type="OrthoDB" id="3246591at2"/>
<dbReference type="Gene3D" id="3.30.70.2730">
    <property type="match status" value="1"/>
</dbReference>
<evidence type="ECO:0000313" key="6">
    <source>
        <dbReference type="Proteomes" id="UP000469763"/>
    </source>
</evidence>
<dbReference type="Pfam" id="PF17853">
    <property type="entry name" value="GGDEF_2"/>
    <property type="match status" value="1"/>
</dbReference>
<feature type="region of interest" description="Disordered" evidence="2">
    <location>
        <begin position="1"/>
        <end position="39"/>
    </location>
</feature>
<proteinExistence type="inferred from homology"/>
<feature type="region of interest" description="Disordered" evidence="2">
    <location>
        <begin position="361"/>
        <end position="381"/>
    </location>
</feature>
<protein>
    <recommendedName>
        <fullName evidence="7">PucR family transcriptional regulator</fullName>
    </recommendedName>
</protein>
<dbReference type="Gene3D" id="1.10.10.2840">
    <property type="entry name" value="PucR C-terminal helix-turn-helix domain"/>
    <property type="match status" value="1"/>
</dbReference>
<reference evidence="5 6" key="1">
    <citation type="submission" date="2019-10" db="EMBL/GenBank/DDBJ databases">
        <title>Bifidobacterium from non-human primates.</title>
        <authorList>
            <person name="Modesto M."/>
        </authorList>
    </citation>
    <scope>NUCLEOTIDE SEQUENCE [LARGE SCALE GENOMIC DNA]</scope>
    <source>
        <strain evidence="5 6">TREC</strain>
    </source>
</reference>
<sequence>MPISRAKTPDPADPARTPGSGAPRKSAKGGSPAAGNAAARPQLPNEVWIVVDKAERRLDRDLPWYKALTPADRDQLNLIIETAVADFIAWLNTNVFSGARKAGAPPSTDHIFFVAPVEFTKAISLKQALDVTRLIVDILERNVGKFARRGREEATRTAMLYYAREVAFSAANVYASSAEARTDWDARLEALAIEDLIDGDTGHHVSSRLTMLGWPADYDCFALVGTPAEDGEMRAGFLQRHVRDAVRRLGGDCLLGHRDDLVVVLINPRGGEPEDFCAAVDDDFARTQPLCLGPLRHGIEGAATSVHAALSTMDAVPAIDEMHRPLRADDVLPERALLGDADAREELYRDVYLSLRGGNGGAGNGSGGGSGDGSASNGSAGNVDSPMLATVSAFLLSGSSLETAARELNVHPNTVRYRLKRSVELTGWDPMTPREAYVLLTAIKIGRIMDARR</sequence>
<feature type="domain" description="CdaR GGDEF-like" evidence="4">
    <location>
        <begin position="199"/>
        <end position="314"/>
    </location>
</feature>
<dbReference type="PANTHER" id="PTHR33744:SF7">
    <property type="entry name" value="PUCR FAMILY TRANSCRIPTIONAL REGULATOR"/>
    <property type="match status" value="1"/>
</dbReference>
<evidence type="ECO:0000256" key="2">
    <source>
        <dbReference type="SAM" id="MobiDB-lite"/>
    </source>
</evidence>
<dbReference type="InterPro" id="IPR025736">
    <property type="entry name" value="PucR_C-HTH_dom"/>
</dbReference>
<evidence type="ECO:0000256" key="1">
    <source>
        <dbReference type="ARBA" id="ARBA00006754"/>
    </source>
</evidence>
<evidence type="ECO:0008006" key="7">
    <source>
        <dbReference type="Google" id="ProtNLM"/>
    </source>
</evidence>
<dbReference type="PANTHER" id="PTHR33744">
    <property type="entry name" value="CARBOHYDRATE DIACID REGULATOR"/>
    <property type="match status" value="1"/>
</dbReference>
<evidence type="ECO:0000313" key="5">
    <source>
        <dbReference type="EMBL" id="NEG78103.1"/>
    </source>
</evidence>
<comment type="caution">
    <text evidence="5">The sequence shown here is derived from an EMBL/GenBank/DDBJ whole genome shotgun (WGS) entry which is preliminary data.</text>
</comment>
<comment type="similarity">
    <text evidence="1">Belongs to the CdaR family.</text>
</comment>
<feature type="compositionally biased region" description="Gly residues" evidence="2">
    <location>
        <begin position="361"/>
        <end position="372"/>
    </location>
</feature>
<name>A0A7K3TIL1_9BIFI</name>
<evidence type="ECO:0000259" key="3">
    <source>
        <dbReference type="Pfam" id="PF13556"/>
    </source>
</evidence>
<organism evidence="5 6">
    <name type="scientific">Bifidobacterium avesanii</name>
    <dbReference type="NCBI Taxonomy" id="1798157"/>
    <lineage>
        <taxon>Bacteria</taxon>
        <taxon>Bacillati</taxon>
        <taxon>Actinomycetota</taxon>
        <taxon>Actinomycetes</taxon>
        <taxon>Bifidobacteriales</taxon>
        <taxon>Bifidobacteriaceae</taxon>
        <taxon>Bifidobacterium</taxon>
    </lineage>
</organism>
<dbReference type="Proteomes" id="UP000469763">
    <property type="component" value="Unassembled WGS sequence"/>
</dbReference>
<feature type="domain" description="PucR C-terminal helix-turn-helix" evidence="3">
    <location>
        <begin position="388"/>
        <end position="445"/>
    </location>
</feature>
<dbReference type="InterPro" id="IPR051448">
    <property type="entry name" value="CdaR-like_regulators"/>
</dbReference>
<dbReference type="Pfam" id="PF13556">
    <property type="entry name" value="HTH_30"/>
    <property type="match status" value="1"/>
</dbReference>
<dbReference type="InterPro" id="IPR042070">
    <property type="entry name" value="PucR_C-HTH_sf"/>
</dbReference>
<dbReference type="EMBL" id="WHZY01000004">
    <property type="protein sequence ID" value="NEG78103.1"/>
    <property type="molecule type" value="Genomic_DNA"/>
</dbReference>
<dbReference type="AlphaFoldDB" id="A0A7K3TIL1"/>
<gene>
    <name evidence="5" type="ORF">GFD22_03795</name>
</gene>
<accession>A0A7K3TIL1</accession>
<dbReference type="RefSeq" id="WP_152349701.1">
    <property type="nucleotide sequence ID" value="NZ_WBSN01000002.1"/>
</dbReference>
<evidence type="ECO:0000259" key="4">
    <source>
        <dbReference type="Pfam" id="PF17853"/>
    </source>
</evidence>
<keyword evidence="6" id="KW-1185">Reference proteome</keyword>
<dbReference type="InterPro" id="IPR041522">
    <property type="entry name" value="CdaR_GGDEF"/>
</dbReference>